<evidence type="ECO:0000256" key="7">
    <source>
        <dbReference type="SAM" id="MobiDB-lite"/>
    </source>
</evidence>
<evidence type="ECO:0000313" key="12">
    <source>
        <dbReference type="Proteomes" id="UP000886602"/>
    </source>
</evidence>
<keyword evidence="5 8" id="KW-0472">Membrane</keyword>
<dbReference type="PANTHER" id="PTHR32309">
    <property type="entry name" value="TYROSINE-PROTEIN KINASE"/>
    <property type="match status" value="1"/>
</dbReference>
<evidence type="ECO:0000256" key="4">
    <source>
        <dbReference type="ARBA" id="ARBA00022989"/>
    </source>
</evidence>
<dbReference type="AlphaFoldDB" id="A0A9D7FG22"/>
<sequence>MNSQLRMPPPPADPREYLKLLAQQRGFIIVFVMSAAIISLALTYIATEKYESYTAITYRTQEVTRFKAYQTEAMGSPAPQAPFKVISQTLQEVLKSDAILRNVVTELGLDQKPKMQYDGPWYQVWYKKTRDWAKEYSGYAWTLLKYGRIVEDNPTAAAINELRNNFTIVNRDSYIFHLRVRDREPERAARIADHMGKVLAALLLDLDREPNSARIEQLRALLEEKHEMMKQRRKEMESLLADNRSASIQLEVERLTENRSTLQLDESRLASEIARAQTRLSSIESKLSVKQRILEMSPTPTDPVEYIQPEDFKKLASQRVFDDMDLKSLVSKRHSLQTSIDALTVRLGNLPKIQNRLDTLKVELASIERDYTLLNDSYQEAVLRASSAVSEVRVLHPAVVPTFPVAPNKIYYVLLASGLGVLFATGLLYLLAYLNIRILFPSSGIQGRRSPSPVAGPPPGTSAEPSSAPPLPEGKENTKSD</sequence>
<dbReference type="InterPro" id="IPR050445">
    <property type="entry name" value="Bact_polysacc_biosynth/exp"/>
</dbReference>
<evidence type="ECO:0000256" key="3">
    <source>
        <dbReference type="ARBA" id="ARBA00022692"/>
    </source>
</evidence>
<dbReference type="PANTHER" id="PTHR32309:SF13">
    <property type="entry name" value="FERRIC ENTEROBACTIN TRANSPORT PROTEIN FEPE"/>
    <property type="match status" value="1"/>
</dbReference>
<feature type="region of interest" description="Disordered" evidence="7">
    <location>
        <begin position="445"/>
        <end position="481"/>
    </location>
</feature>
<evidence type="ECO:0000259" key="9">
    <source>
        <dbReference type="Pfam" id="PF02706"/>
    </source>
</evidence>
<feature type="domain" description="Tyrosine-protein kinase G-rich" evidence="10">
    <location>
        <begin position="363"/>
        <end position="429"/>
    </location>
</feature>
<keyword evidence="2" id="KW-1003">Cell membrane</keyword>
<dbReference type="GO" id="GO:0004713">
    <property type="term" value="F:protein tyrosine kinase activity"/>
    <property type="evidence" value="ECO:0007669"/>
    <property type="project" value="TreeGrafter"/>
</dbReference>
<organism evidence="11 12">
    <name type="scientific">Candidatus Propionivibrio dominans</name>
    <dbReference type="NCBI Taxonomy" id="2954373"/>
    <lineage>
        <taxon>Bacteria</taxon>
        <taxon>Pseudomonadati</taxon>
        <taxon>Pseudomonadota</taxon>
        <taxon>Betaproteobacteria</taxon>
        <taxon>Rhodocyclales</taxon>
        <taxon>Rhodocyclaceae</taxon>
        <taxon>Propionivibrio</taxon>
    </lineage>
</organism>
<proteinExistence type="predicted"/>
<feature type="transmembrane region" description="Helical" evidence="8">
    <location>
        <begin position="27"/>
        <end position="46"/>
    </location>
</feature>
<evidence type="ECO:0000256" key="8">
    <source>
        <dbReference type="SAM" id="Phobius"/>
    </source>
</evidence>
<feature type="transmembrane region" description="Helical" evidence="8">
    <location>
        <begin position="410"/>
        <end position="434"/>
    </location>
</feature>
<keyword evidence="3 8" id="KW-0812">Transmembrane</keyword>
<name>A0A9D7FG22_9RHOO</name>
<evidence type="ECO:0000256" key="2">
    <source>
        <dbReference type="ARBA" id="ARBA00022475"/>
    </source>
</evidence>
<keyword evidence="4 8" id="KW-1133">Transmembrane helix</keyword>
<dbReference type="Pfam" id="PF02706">
    <property type="entry name" value="Wzz"/>
    <property type="match status" value="1"/>
</dbReference>
<keyword evidence="6" id="KW-0175">Coiled coil</keyword>
<evidence type="ECO:0000259" key="10">
    <source>
        <dbReference type="Pfam" id="PF13807"/>
    </source>
</evidence>
<evidence type="ECO:0008006" key="13">
    <source>
        <dbReference type="Google" id="ProtNLM"/>
    </source>
</evidence>
<dbReference type="InterPro" id="IPR003856">
    <property type="entry name" value="LPS_length_determ_N"/>
</dbReference>
<feature type="coiled-coil region" evidence="6">
    <location>
        <begin position="350"/>
        <end position="377"/>
    </location>
</feature>
<evidence type="ECO:0000313" key="11">
    <source>
        <dbReference type="EMBL" id="MBK7424470.1"/>
    </source>
</evidence>
<evidence type="ECO:0000256" key="1">
    <source>
        <dbReference type="ARBA" id="ARBA00004651"/>
    </source>
</evidence>
<accession>A0A9D7FG22</accession>
<evidence type="ECO:0000256" key="6">
    <source>
        <dbReference type="SAM" id="Coils"/>
    </source>
</evidence>
<comment type="subcellular location">
    <subcellularLocation>
        <location evidence="1">Cell membrane</location>
        <topology evidence="1">Multi-pass membrane protein</topology>
    </subcellularLocation>
</comment>
<comment type="caution">
    <text evidence="11">The sequence shown here is derived from an EMBL/GenBank/DDBJ whole genome shotgun (WGS) entry which is preliminary data.</text>
</comment>
<evidence type="ECO:0000256" key="5">
    <source>
        <dbReference type="ARBA" id="ARBA00023136"/>
    </source>
</evidence>
<dbReference type="GO" id="GO:0005886">
    <property type="term" value="C:plasma membrane"/>
    <property type="evidence" value="ECO:0007669"/>
    <property type="project" value="UniProtKB-SubCell"/>
</dbReference>
<protein>
    <recommendedName>
        <fullName evidence="13">Chain length determinant protein</fullName>
    </recommendedName>
</protein>
<dbReference type="Pfam" id="PF13807">
    <property type="entry name" value="GNVR"/>
    <property type="match status" value="1"/>
</dbReference>
<feature type="coiled-coil region" evidence="6">
    <location>
        <begin position="215"/>
        <end position="242"/>
    </location>
</feature>
<dbReference type="Proteomes" id="UP000886602">
    <property type="component" value="Unassembled WGS sequence"/>
</dbReference>
<gene>
    <name evidence="11" type="ORF">IPJ48_16085</name>
</gene>
<reference evidence="11" key="1">
    <citation type="submission" date="2020-10" db="EMBL/GenBank/DDBJ databases">
        <title>Connecting structure to function with the recovery of over 1000 high-quality activated sludge metagenome-assembled genomes encoding full-length rRNA genes using long-read sequencing.</title>
        <authorList>
            <person name="Singleton C.M."/>
            <person name="Petriglieri F."/>
            <person name="Kristensen J.M."/>
            <person name="Kirkegaard R.H."/>
            <person name="Michaelsen T.Y."/>
            <person name="Andersen M.H."/>
            <person name="Karst S.M."/>
            <person name="Dueholm M.S."/>
            <person name="Nielsen P.H."/>
            <person name="Albertsen M."/>
        </authorList>
    </citation>
    <scope>NUCLEOTIDE SEQUENCE</scope>
    <source>
        <strain evidence="11">EsbW_18-Q3-R4-48_MAXAC.044</strain>
    </source>
</reference>
<dbReference type="EMBL" id="JADJNC010000031">
    <property type="protein sequence ID" value="MBK7424470.1"/>
    <property type="molecule type" value="Genomic_DNA"/>
</dbReference>
<dbReference type="InterPro" id="IPR032807">
    <property type="entry name" value="GNVR"/>
</dbReference>
<feature type="domain" description="Polysaccharide chain length determinant N-terminal" evidence="9">
    <location>
        <begin position="15"/>
        <end position="107"/>
    </location>
</feature>